<evidence type="ECO:0000256" key="5">
    <source>
        <dbReference type="ARBA" id="ARBA00022989"/>
    </source>
</evidence>
<dbReference type="PANTHER" id="PTHR24246">
    <property type="entry name" value="OLFACTORY RECEPTOR AND ADENOSINE RECEPTOR"/>
    <property type="match status" value="1"/>
</dbReference>
<keyword evidence="8" id="KW-0675">Receptor</keyword>
<gene>
    <name evidence="14" type="primary">LOC117652620</name>
</gene>
<dbReference type="InterPro" id="IPR000276">
    <property type="entry name" value="GPCR_Rhodpsn"/>
</dbReference>
<evidence type="ECO:0000259" key="12">
    <source>
        <dbReference type="PROSITE" id="PS50262"/>
    </source>
</evidence>
<dbReference type="GeneID" id="117652620"/>
<evidence type="ECO:0000256" key="4">
    <source>
        <dbReference type="ARBA" id="ARBA00022692"/>
    </source>
</evidence>
<keyword evidence="3" id="KW-1003">Cell membrane</keyword>
<proteinExistence type="inferred from homology"/>
<keyword evidence="7 11" id="KW-0472">Membrane</keyword>
<comment type="subcellular location">
    <subcellularLocation>
        <location evidence="1">Cell membrane</location>
        <topology evidence="1">Multi-pass membrane protein</topology>
    </subcellularLocation>
</comment>
<dbReference type="CDD" id="cd00637">
    <property type="entry name" value="7tm_classA_rhodopsin-like"/>
    <property type="match status" value="1"/>
</dbReference>
<feature type="transmembrane region" description="Helical" evidence="11">
    <location>
        <begin position="77"/>
        <end position="103"/>
    </location>
</feature>
<dbReference type="Pfam" id="PF00001">
    <property type="entry name" value="7tm_1"/>
    <property type="match status" value="1"/>
</dbReference>
<keyword evidence="5 11" id="KW-1133">Transmembrane helix</keyword>
<feature type="transmembrane region" description="Helical" evidence="11">
    <location>
        <begin position="305"/>
        <end position="330"/>
    </location>
</feature>
<comment type="similarity">
    <text evidence="2">Belongs to the G-protein coupled receptor 1 family.</text>
</comment>
<keyword evidence="9" id="KW-0325">Glycoprotein</keyword>
<dbReference type="AlphaFoldDB" id="A0A6P9A6M8"/>
<feature type="transmembrane region" description="Helical" evidence="11">
    <location>
        <begin position="124"/>
        <end position="144"/>
    </location>
</feature>
<dbReference type="OrthoDB" id="10042731at2759"/>
<evidence type="ECO:0000256" key="8">
    <source>
        <dbReference type="ARBA" id="ARBA00023170"/>
    </source>
</evidence>
<dbReference type="KEGG" id="tpal:117652620"/>
<dbReference type="SUPFAM" id="SSF81321">
    <property type="entry name" value="Family A G protein-coupled receptor-like"/>
    <property type="match status" value="1"/>
</dbReference>
<dbReference type="GO" id="GO:0005886">
    <property type="term" value="C:plasma membrane"/>
    <property type="evidence" value="ECO:0007669"/>
    <property type="project" value="UniProtKB-SubCell"/>
</dbReference>
<name>A0A6P9A6M8_THRPL</name>
<feature type="transmembrane region" description="Helical" evidence="11">
    <location>
        <begin position="164"/>
        <end position="185"/>
    </location>
</feature>
<dbReference type="PRINTS" id="PR00237">
    <property type="entry name" value="GPCRRHODOPSN"/>
</dbReference>
<keyword evidence="4 11" id="KW-0812">Transmembrane</keyword>
<feature type="transmembrane region" description="Helical" evidence="11">
    <location>
        <begin position="336"/>
        <end position="360"/>
    </location>
</feature>
<feature type="transmembrane region" description="Helical" evidence="11">
    <location>
        <begin position="247"/>
        <end position="269"/>
    </location>
</feature>
<dbReference type="PROSITE" id="PS50262">
    <property type="entry name" value="G_PROTEIN_RECEP_F1_2"/>
    <property type="match status" value="1"/>
</dbReference>
<keyword evidence="13" id="KW-1185">Reference proteome</keyword>
<protein>
    <submittedName>
        <fullName evidence="14">Melanocortin receptor 5-like</fullName>
    </submittedName>
</protein>
<evidence type="ECO:0000256" key="2">
    <source>
        <dbReference type="ARBA" id="ARBA00010663"/>
    </source>
</evidence>
<dbReference type="Gene3D" id="1.20.1070.10">
    <property type="entry name" value="Rhodopsin 7-helix transmembrane proteins"/>
    <property type="match status" value="1"/>
</dbReference>
<dbReference type="GO" id="GO:0004930">
    <property type="term" value="F:G protein-coupled receptor activity"/>
    <property type="evidence" value="ECO:0007669"/>
    <property type="project" value="UniProtKB-KW"/>
</dbReference>
<evidence type="ECO:0000256" key="9">
    <source>
        <dbReference type="ARBA" id="ARBA00023180"/>
    </source>
</evidence>
<dbReference type="PANTHER" id="PTHR24246:SF27">
    <property type="entry name" value="ADENOSINE RECEPTOR, ISOFORM A"/>
    <property type="match status" value="1"/>
</dbReference>
<evidence type="ECO:0000256" key="1">
    <source>
        <dbReference type="ARBA" id="ARBA00004651"/>
    </source>
</evidence>
<evidence type="ECO:0000256" key="7">
    <source>
        <dbReference type="ARBA" id="ARBA00023136"/>
    </source>
</evidence>
<reference evidence="14" key="1">
    <citation type="submission" date="2025-08" db="UniProtKB">
        <authorList>
            <consortium name="RefSeq"/>
        </authorList>
    </citation>
    <scope>IDENTIFICATION</scope>
    <source>
        <tissue evidence="14">Total insect</tissue>
    </source>
</reference>
<organism evidence="14">
    <name type="scientific">Thrips palmi</name>
    <name type="common">Melon thrips</name>
    <dbReference type="NCBI Taxonomy" id="161013"/>
    <lineage>
        <taxon>Eukaryota</taxon>
        <taxon>Metazoa</taxon>
        <taxon>Ecdysozoa</taxon>
        <taxon>Arthropoda</taxon>
        <taxon>Hexapoda</taxon>
        <taxon>Insecta</taxon>
        <taxon>Pterygota</taxon>
        <taxon>Neoptera</taxon>
        <taxon>Paraneoptera</taxon>
        <taxon>Thysanoptera</taxon>
        <taxon>Terebrantia</taxon>
        <taxon>Thripoidea</taxon>
        <taxon>Thripidae</taxon>
        <taxon>Thrips</taxon>
    </lineage>
</organism>
<evidence type="ECO:0000313" key="13">
    <source>
        <dbReference type="Proteomes" id="UP000515158"/>
    </source>
</evidence>
<dbReference type="InterPro" id="IPR017452">
    <property type="entry name" value="GPCR_Rhodpsn_7TM"/>
</dbReference>
<keyword evidence="6" id="KW-0297">G-protein coupled receptor</keyword>
<sequence>MPPTTAMHLVMDAAEPGRATVVSAALASALAPSTASFGTATPTQGSPLLHYNASRPTAGVVTLTVGGPRFEDYLPHIMVAFAGLEYVLMFLMLVCNIFVVAAYACSRFTSARKNSLRLSPAGRLVLNLAVADILVGLGLVYFSMPKFWPQVATMLARYYLPCVLRFSICFLTMFGSHCALLVVAMDRYAAIVHTLHYKDFMTTRTSWCLILVGWLVPIAGSSSIFFFNEWHPGVPSCDEHFIVPHFLIMFALPSNVFVLAAISFAHWRVHREIQAFTKRCNDPLFVASSTAARRSQLSCHKSARVLLRVTGTFILCWTPLDLMLVAFVVIGPHPVLLVAFEAAFALSMTSFLLNPLVYAWKTEAMHRPIVAALQSLRLLPRPGVDAVLAGGPPGALRRAGVFAITRNTSSVTSVSHSSCGTSSSAQTVQSSLSSATSP</sequence>
<accession>A0A6P9A6M8</accession>
<dbReference type="Proteomes" id="UP000515158">
    <property type="component" value="Unplaced"/>
</dbReference>
<dbReference type="InParanoid" id="A0A6P9A6M8"/>
<evidence type="ECO:0000256" key="10">
    <source>
        <dbReference type="ARBA" id="ARBA00023224"/>
    </source>
</evidence>
<evidence type="ECO:0000313" key="14">
    <source>
        <dbReference type="RefSeq" id="XP_034253567.1"/>
    </source>
</evidence>
<feature type="transmembrane region" description="Helical" evidence="11">
    <location>
        <begin position="206"/>
        <end position="227"/>
    </location>
</feature>
<evidence type="ECO:0000256" key="11">
    <source>
        <dbReference type="SAM" id="Phobius"/>
    </source>
</evidence>
<evidence type="ECO:0000256" key="6">
    <source>
        <dbReference type="ARBA" id="ARBA00023040"/>
    </source>
</evidence>
<keyword evidence="10" id="KW-0807">Transducer</keyword>
<evidence type="ECO:0000256" key="3">
    <source>
        <dbReference type="ARBA" id="ARBA00022475"/>
    </source>
</evidence>
<feature type="domain" description="G-protein coupled receptors family 1 profile" evidence="12">
    <location>
        <begin position="95"/>
        <end position="358"/>
    </location>
</feature>
<dbReference type="RefSeq" id="XP_034253567.1">
    <property type="nucleotide sequence ID" value="XM_034397676.1"/>
</dbReference>